<dbReference type="SUPFAM" id="SSF51735">
    <property type="entry name" value="NAD(P)-binding Rossmann-fold domains"/>
    <property type="match status" value="1"/>
</dbReference>
<reference evidence="1 2" key="1">
    <citation type="submission" date="2017-12" db="EMBL/GenBank/DDBJ databases">
        <title>Confluentibacter flavum sp. nov., isolated from the saline lake.</title>
        <authorList>
            <person name="Yu L."/>
        </authorList>
    </citation>
    <scope>NUCLEOTIDE SEQUENCE [LARGE SCALE GENOMIC DNA]</scope>
    <source>
        <strain evidence="1 2">3B</strain>
    </source>
</reference>
<dbReference type="Proteomes" id="UP000233435">
    <property type="component" value="Unassembled WGS sequence"/>
</dbReference>
<keyword evidence="2" id="KW-1185">Reference proteome</keyword>
<name>A0A2N3HF29_9FLAO</name>
<organism evidence="1 2">
    <name type="scientific">Confluentibacter flavum</name>
    <dbReference type="NCBI Taxonomy" id="1909700"/>
    <lineage>
        <taxon>Bacteria</taxon>
        <taxon>Pseudomonadati</taxon>
        <taxon>Bacteroidota</taxon>
        <taxon>Flavobacteriia</taxon>
        <taxon>Flavobacteriales</taxon>
        <taxon>Flavobacteriaceae</taxon>
        <taxon>Confluentibacter</taxon>
    </lineage>
</organism>
<dbReference type="Gene3D" id="3.40.50.720">
    <property type="entry name" value="NAD(P)-binding Rossmann-like Domain"/>
    <property type="match status" value="1"/>
</dbReference>
<dbReference type="OrthoDB" id="9804104at2"/>
<proteinExistence type="predicted"/>
<sequence length="94" mass="10563">MLAQNMATECSKNNIQINTIDSVYFATAKTGPIHVGRHPFNYFIINRTPTSKWENHDDLAETVIFLSSKADGFFKDPILYVEGRLLATIGMPSK</sequence>
<dbReference type="AlphaFoldDB" id="A0A2N3HF29"/>
<gene>
    <name evidence="1" type="ORF">CSW08_16415</name>
</gene>
<dbReference type="EMBL" id="PJEO01000056">
    <property type="protein sequence ID" value="PKQ43590.1"/>
    <property type="molecule type" value="Genomic_DNA"/>
</dbReference>
<evidence type="ECO:0000313" key="2">
    <source>
        <dbReference type="Proteomes" id="UP000233435"/>
    </source>
</evidence>
<evidence type="ECO:0000313" key="1">
    <source>
        <dbReference type="EMBL" id="PKQ43590.1"/>
    </source>
</evidence>
<comment type="caution">
    <text evidence="1">The sequence shown here is derived from an EMBL/GenBank/DDBJ whole genome shotgun (WGS) entry which is preliminary data.</text>
</comment>
<dbReference type="InterPro" id="IPR036291">
    <property type="entry name" value="NAD(P)-bd_dom_sf"/>
</dbReference>
<accession>A0A2N3HF29</accession>
<protein>
    <submittedName>
        <fullName evidence="1">Uncharacterized protein</fullName>
    </submittedName>
</protein>